<keyword evidence="1 2" id="KW-0812">Transmembrane</keyword>
<dbReference type="RefSeq" id="YP_009448641.1">
    <property type="nucleotide sequence ID" value="NC_036594.1"/>
</dbReference>
<protein>
    <submittedName>
        <fullName evidence="2">Transmembrane domain-containing protein</fullName>
    </submittedName>
</protein>
<dbReference type="GeneID" id="35382223"/>
<gene>
    <name evidence="2" type="ORF">ORPV_435</name>
</gene>
<dbReference type="Proteomes" id="UP000236316">
    <property type="component" value="Segment"/>
</dbReference>
<keyword evidence="1" id="KW-0472">Membrane</keyword>
<name>A0A2I2L4E7_9VIRU</name>
<evidence type="ECO:0000313" key="2">
    <source>
        <dbReference type="EMBL" id="SNW62339.1"/>
    </source>
</evidence>
<proteinExistence type="predicted"/>
<dbReference type="EMBL" id="LT906555">
    <property type="protein sequence ID" value="SNW62339.1"/>
    <property type="molecule type" value="Genomic_DNA"/>
</dbReference>
<keyword evidence="1" id="KW-1133">Transmembrane helix</keyword>
<feature type="transmembrane region" description="Helical" evidence="1">
    <location>
        <begin position="92"/>
        <end position="111"/>
    </location>
</feature>
<organism evidence="2">
    <name type="scientific">Orpheovirus IHUMI-LCC2</name>
    <dbReference type="NCBI Taxonomy" id="2023057"/>
    <lineage>
        <taxon>Viruses</taxon>
        <taxon>Varidnaviria</taxon>
        <taxon>Bamfordvirae</taxon>
        <taxon>Nucleocytoviricota</taxon>
        <taxon>Megaviricetes</taxon>
        <taxon>Pimascovirales</taxon>
        <taxon>Ocovirineae</taxon>
        <taxon>Orpheoviridae</taxon>
        <taxon>Alphaorpheovirus</taxon>
        <taxon>Alphaorpheovirus massiliense</taxon>
    </lineage>
</organism>
<dbReference type="KEGG" id="vg:35382223"/>
<reference evidence="2" key="1">
    <citation type="submission" date="2017-08" db="EMBL/GenBank/DDBJ databases">
        <authorList>
            <consortium name="Urmite Genomes"/>
        </authorList>
    </citation>
    <scope>NUCLEOTIDE SEQUENCE [LARGE SCALE GENOMIC DNA]</scope>
    <source>
        <strain evidence="2">IHUMI-LCC2</strain>
    </source>
</reference>
<evidence type="ECO:0000313" key="3">
    <source>
        <dbReference type="Proteomes" id="UP000236316"/>
    </source>
</evidence>
<keyword evidence="3" id="KW-1185">Reference proteome</keyword>
<evidence type="ECO:0000256" key="1">
    <source>
        <dbReference type="SAM" id="Phobius"/>
    </source>
</evidence>
<accession>A0A2I2L4E7</accession>
<sequence>MFSVVVGGALTTFGMVRVFMNKRKIKVIDEKLETASDEGYDWKTYRSSDSNISKDIVGNVLAAPFQLLGWLFTPASEATKLKRDRAGRVDRIYVDFGLIAMGALFLTYGVLNS</sequence>